<keyword evidence="4" id="KW-1133">Transmembrane helix</keyword>
<dbReference type="PANTHER" id="PTHR45772">
    <property type="entry name" value="CONSERVED COMPONENT OF ABC TRANSPORTER FOR NATURAL AMINO ACIDS-RELATED"/>
    <property type="match status" value="1"/>
</dbReference>
<organism evidence="6 7">
    <name type="scientific">Handelsmanbacteria sp. (strain RIFCSPLOWO2_12_FULL_64_10)</name>
    <dbReference type="NCBI Taxonomy" id="1817868"/>
    <lineage>
        <taxon>Bacteria</taxon>
        <taxon>Candidatus Handelsmaniibacteriota</taxon>
    </lineage>
</organism>
<feature type="transmembrane region" description="Helical" evidence="4">
    <location>
        <begin position="231"/>
        <end position="250"/>
    </location>
</feature>
<dbReference type="InterPro" id="IPR051120">
    <property type="entry name" value="ABC_AA/LPS_Transport"/>
</dbReference>
<dbReference type="GO" id="GO:0015192">
    <property type="term" value="F:L-phenylalanine transmembrane transporter activity"/>
    <property type="evidence" value="ECO:0007669"/>
    <property type="project" value="TreeGrafter"/>
</dbReference>
<dbReference type="GO" id="GO:1903806">
    <property type="term" value="P:L-isoleucine import across plasma membrane"/>
    <property type="evidence" value="ECO:0007669"/>
    <property type="project" value="TreeGrafter"/>
</dbReference>
<proteinExistence type="predicted"/>
<evidence type="ECO:0000256" key="4">
    <source>
        <dbReference type="SAM" id="Phobius"/>
    </source>
</evidence>
<evidence type="ECO:0000256" key="1">
    <source>
        <dbReference type="ARBA" id="ARBA00022448"/>
    </source>
</evidence>
<dbReference type="PROSITE" id="PS50893">
    <property type="entry name" value="ABC_TRANSPORTER_2"/>
    <property type="match status" value="1"/>
</dbReference>
<dbReference type="GO" id="GO:0005886">
    <property type="term" value="C:plasma membrane"/>
    <property type="evidence" value="ECO:0007669"/>
    <property type="project" value="TreeGrafter"/>
</dbReference>
<dbReference type="InterPro" id="IPR032823">
    <property type="entry name" value="BCA_ABC_TP_C"/>
</dbReference>
<keyword evidence="2" id="KW-0547">Nucleotide-binding</keyword>
<evidence type="ECO:0000256" key="2">
    <source>
        <dbReference type="ARBA" id="ARBA00022741"/>
    </source>
</evidence>
<dbReference type="GO" id="GO:0015808">
    <property type="term" value="P:L-alanine transport"/>
    <property type="evidence" value="ECO:0007669"/>
    <property type="project" value="TreeGrafter"/>
</dbReference>
<keyword evidence="1" id="KW-0813">Transport</keyword>
<accession>A0A1F6CL54</accession>
<keyword evidence="3" id="KW-0067">ATP-binding</keyword>
<name>A0A1F6CL54_HANXR</name>
<dbReference type="GO" id="GO:0016887">
    <property type="term" value="F:ATP hydrolysis activity"/>
    <property type="evidence" value="ECO:0007669"/>
    <property type="project" value="InterPro"/>
</dbReference>
<dbReference type="PANTHER" id="PTHR45772:SF7">
    <property type="entry name" value="AMINO ACID ABC TRANSPORTER ATP-BINDING PROTEIN"/>
    <property type="match status" value="1"/>
</dbReference>
<dbReference type="SUPFAM" id="SSF52540">
    <property type="entry name" value="P-loop containing nucleoside triphosphate hydrolases"/>
    <property type="match status" value="2"/>
</dbReference>
<reference evidence="6 7" key="1">
    <citation type="journal article" date="2016" name="Nat. Commun.">
        <title>Thousands of microbial genomes shed light on interconnected biogeochemical processes in an aquifer system.</title>
        <authorList>
            <person name="Anantharaman K."/>
            <person name="Brown C.T."/>
            <person name="Hug L.A."/>
            <person name="Sharon I."/>
            <person name="Castelle C.J."/>
            <person name="Probst A.J."/>
            <person name="Thomas B.C."/>
            <person name="Singh A."/>
            <person name="Wilkins M.J."/>
            <person name="Karaoz U."/>
            <person name="Brodie E.L."/>
            <person name="Williams K.H."/>
            <person name="Hubbard S.S."/>
            <person name="Banfield J.F."/>
        </authorList>
    </citation>
    <scope>NUCLEOTIDE SEQUENCE [LARGE SCALE GENOMIC DNA]</scope>
    <source>
        <strain evidence="7">RIFCSPLOWO2_12_FULL_64_10</strain>
    </source>
</reference>
<protein>
    <recommendedName>
        <fullName evidence="5">ABC transporter domain-containing protein</fullName>
    </recommendedName>
</protein>
<dbReference type="InterPro" id="IPR027417">
    <property type="entry name" value="P-loop_NTPase"/>
</dbReference>
<dbReference type="EMBL" id="MFKF01000222">
    <property type="protein sequence ID" value="OGG49798.1"/>
    <property type="molecule type" value="Genomic_DNA"/>
</dbReference>
<feature type="transmembrane region" description="Helical" evidence="4">
    <location>
        <begin position="71"/>
        <end position="93"/>
    </location>
</feature>
<dbReference type="InterPro" id="IPR003439">
    <property type="entry name" value="ABC_transporter-like_ATP-bd"/>
</dbReference>
<evidence type="ECO:0000313" key="7">
    <source>
        <dbReference type="Proteomes" id="UP000178606"/>
    </source>
</evidence>
<dbReference type="GO" id="GO:0005304">
    <property type="term" value="F:L-valine transmembrane transporter activity"/>
    <property type="evidence" value="ECO:0007669"/>
    <property type="project" value="TreeGrafter"/>
</dbReference>
<comment type="caution">
    <text evidence="6">The sequence shown here is derived from an EMBL/GenBank/DDBJ whole genome shotgun (WGS) entry which is preliminary data.</text>
</comment>
<dbReference type="GO" id="GO:0042941">
    <property type="term" value="P:D-alanine transmembrane transport"/>
    <property type="evidence" value="ECO:0007669"/>
    <property type="project" value="TreeGrafter"/>
</dbReference>
<dbReference type="Proteomes" id="UP000178606">
    <property type="component" value="Unassembled WGS sequence"/>
</dbReference>
<dbReference type="Gene3D" id="3.40.50.300">
    <property type="entry name" value="P-loop containing nucleotide triphosphate hydrolases"/>
    <property type="match status" value="2"/>
</dbReference>
<dbReference type="SMART" id="SM00382">
    <property type="entry name" value="AAA"/>
    <property type="match status" value="1"/>
</dbReference>
<keyword evidence="4" id="KW-0472">Membrane</keyword>
<evidence type="ECO:0000256" key="3">
    <source>
        <dbReference type="ARBA" id="ARBA00022840"/>
    </source>
</evidence>
<dbReference type="Pfam" id="PF12399">
    <property type="entry name" value="BCA_ABC_TP_C"/>
    <property type="match status" value="1"/>
</dbReference>
<evidence type="ECO:0000313" key="6">
    <source>
        <dbReference type="EMBL" id="OGG49798.1"/>
    </source>
</evidence>
<gene>
    <name evidence="6" type="ORF">A3F84_22800</name>
</gene>
<dbReference type="GO" id="GO:0005524">
    <property type="term" value="F:ATP binding"/>
    <property type="evidence" value="ECO:0007669"/>
    <property type="project" value="UniProtKB-KW"/>
</dbReference>
<dbReference type="InterPro" id="IPR003593">
    <property type="entry name" value="AAA+_ATPase"/>
</dbReference>
<evidence type="ECO:0000259" key="5">
    <source>
        <dbReference type="PROSITE" id="PS50893"/>
    </source>
</evidence>
<sequence length="440" mass="47914">MSVLDIDKLTIRFGGLTAVSEVDLRIEAAKIVSVIGPNGAGKTTVFNAVTGVYDPTEGAIRFQGRDLRRPFTWKVGLACALIGAASGIFALLADANVDSLWLATVKRNYGGPGEEFSCRRALGSGWRYLRGDLAVEKRRGNKWAIVTADGKKAFGLKSDEEAARAMMADMEAMIAMDGSTATIEERDGKGVVLSADRGRVLGTYAGVEAARGKMADYAKLGDDQSAWRRDLWIALVAGMLLGTAGSYAVWRRSRRTTDYIALGGIARTFQNIRLFQEMTAVENVLIGMDRRLESGLLRMLLRTPKCRREEREATEAALGLLDFTGLKEKAFEVSKNLPYGAQRRLEIARAMATEPALILLDEPAAGMNPTETVELMKLIHRIRDRGITVVLIEHHMKVVMGISDRVAVLDHGVKIADGTPAEVQADPGVIEAYLGKEEVS</sequence>
<dbReference type="GO" id="GO:0015188">
    <property type="term" value="F:L-isoleucine transmembrane transporter activity"/>
    <property type="evidence" value="ECO:0007669"/>
    <property type="project" value="TreeGrafter"/>
</dbReference>
<dbReference type="AlphaFoldDB" id="A0A1F6CL54"/>
<keyword evidence="4" id="KW-0812">Transmembrane</keyword>
<dbReference type="Pfam" id="PF00005">
    <property type="entry name" value="ABC_tran"/>
    <property type="match status" value="2"/>
</dbReference>
<dbReference type="GO" id="GO:1903805">
    <property type="term" value="P:L-valine import across plasma membrane"/>
    <property type="evidence" value="ECO:0007669"/>
    <property type="project" value="TreeGrafter"/>
</dbReference>
<feature type="domain" description="ABC transporter" evidence="5">
    <location>
        <begin position="1"/>
        <end position="436"/>
    </location>
</feature>